<dbReference type="RefSeq" id="WP_068761122.1">
    <property type="nucleotide sequence ID" value="NZ_LXIE01000004.1"/>
</dbReference>
<keyword evidence="3" id="KW-1185">Reference proteome</keyword>
<accession>A0A1A9LGZ1</accession>
<evidence type="ECO:0000313" key="3">
    <source>
        <dbReference type="Proteomes" id="UP000077552"/>
    </source>
</evidence>
<proteinExistence type="predicted"/>
<dbReference type="OrthoDB" id="1437657at2"/>
<organism evidence="2 3">
    <name type="scientific">Aequorivita soesokkakensis</name>
    <dbReference type="NCBI Taxonomy" id="1385699"/>
    <lineage>
        <taxon>Bacteria</taxon>
        <taxon>Pseudomonadati</taxon>
        <taxon>Bacteroidota</taxon>
        <taxon>Flavobacteriia</taxon>
        <taxon>Flavobacteriales</taxon>
        <taxon>Flavobacteriaceae</taxon>
        <taxon>Aequorivita</taxon>
    </lineage>
</organism>
<feature type="transmembrane region" description="Helical" evidence="1">
    <location>
        <begin position="63"/>
        <end position="81"/>
    </location>
</feature>
<comment type="caution">
    <text evidence="2">The sequence shown here is derived from an EMBL/GenBank/DDBJ whole genome shotgun (WGS) entry which is preliminary data.</text>
</comment>
<keyword evidence="1" id="KW-0472">Membrane</keyword>
<keyword evidence="1" id="KW-0812">Transmembrane</keyword>
<protein>
    <submittedName>
        <fullName evidence="2">Uncharacterized protein</fullName>
    </submittedName>
</protein>
<feature type="transmembrane region" description="Helical" evidence="1">
    <location>
        <begin position="149"/>
        <end position="170"/>
    </location>
</feature>
<sequence>MSEKIFFKNYKMGLAIMAVFFICLSIAIHYFQNYFLFRLLRGIICYTALIYLFVAHGKKIQKWIVGFLFFYGASSITTVWYENGIMASLSMILNFIAFSALFFYILPKFTLKKITKTFTLLFIVMVFVNGYLFFQLVELMKEMTLNTTQYIFMLLCACCGILLGFLALFYNHYYNNPQSMAFTLLIFLIIFAEIFRGIAYYNLADGVLFVYLARIFLVLSLCVIVHFSFLDLKPARNLKPAYS</sequence>
<feature type="transmembrane region" description="Helical" evidence="1">
    <location>
        <begin position="182"/>
        <end position="203"/>
    </location>
</feature>
<feature type="transmembrane region" description="Helical" evidence="1">
    <location>
        <begin position="118"/>
        <end position="137"/>
    </location>
</feature>
<dbReference type="EMBL" id="LXIE01000004">
    <property type="protein sequence ID" value="OAD92154.1"/>
    <property type="molecule type" value="Genomic_DNA"/>
</dbReference>
<evidence type="ECO:0000313" key="2">
    <source>
        <dbReference type="EMBL" id="OAD92154.1"/>
    </source>
</evidence>
<feature type="transmembrane region" description="Helical" evidence="1">
    <location>
        <begin position="12"/>
        <end position="31"/>
    </location>
</feature>
<evidence type="ECO:0000256" key="1">
    <source>
        <dbReference type="SAM" id="Phobius"/>
    </source>
</evidence>
<dbReference type="STRING" id="1385699.A7A78_09515"/>
<feature type="transmembrane region" description="Helical" evidence="1">
    <location>
        <begin position="209"/>
        <end position="230"/>
    </location>
</feature>
<dbReference type="Proteomes" id="UP000077552">
    <property type="component" value="Unassembled WGS sequence"/>
</dbReference>
<keyword evidence="1" id="KW-1133">Transmembrane helix</keyword>
<feature type="transmembrane region" description="Helical" evidence="1">
    <location>
        <begin position="37"/>
        <end position="56"/>
    </location>
</feature>
<gene>
    <name evidence="2" type="ORF">A7A78_09515</name>
</gene>
<feature type="transmembrane region" description="Helical" evidence="1">
    <location>
        <begin position="87"/>
        <end position="106"/>
    </location>
</feature>
<reference evidence="2 3" key="1">
    <citation type="submission" date="2016-05" db="EMBL/GenBank/DDBJ databases">
        <title>Genome sequencing of Vitellibacter soesokkakensis RSSK-12.</title>
        <authorList>
            <person name="Thevarajoo S."/>
            <person name="Selvaratnam C."/>
            <person name="Goh K.M."/>
            <person name="Chan K.-G."/>
            <person name="Chong C.S."/>
        </authorList>
    </citation>
    <scope>NUCLEOTIDE SEQUENCE [LARGE SCALE GENOMIC DNA]</scope>
    <source>
        <strain evidence="2 3">RSSK-12</strain>
    </source>
</reference>
<dbReference type="AlphaFoldDB" id="A0A1A9LGZ1"/>
<name>A0A1A9LGZ1_9FLAO</name>